<evidence type="ECO:0000313" key="7">
    <source>
        <dbReference type="Proteomes" id="UP000014540"/>
    </source>
</evidence>
<dbReference type="GO" id="GO:0016301">
    <property type="term" value="F:kinase activity"/>
    <property type="evidence" value="ECO:0007669"/>
    <property type="project" value="UniProtKB-KW"/>
</dbReference>
<evidence type="ECO:0000256" key="4">
    <source>
        <dbReference type="ARBA" id="ARBA00022840"/>
    </source>
</evidence>
<dbReference type="RefSeq" id="WP_016549438.1">
    <property type="nucleotide sequence ID" value="NZ_AKWZ02000010.1"/>
</dbReference>
<dbReference type="Gene3D" id="3.30.590.10">
    <property type="entry name" value="Glutamine synthetase/guanido kinase, catalytic domain"/>
    <property type="match status" value="1"/>
</dbReference>
<dbReference type="OrthoDB" id="9791353at2"/>
<dbReference type="STRING" id="1193011.LEP1GSC058_3619"/>
<dbReference type="AlphaFoldDB" id="S3URB9"/>
<dbReference type="EMBL" id="AKWZ02000010">
    <property type="protein sequence ID" value="EPG72941.1"/>
    <property type="molecule type" value="Genomic_DNA"/>
</dbReference>
<evidence type="ECO:0000313" key="6">
    <source>
        <dbReference type="EMBL" id="EPG72941.1"/>
    </source>
</evidence>
<name>S3URB9_9LEPT</name>
<dbReference type="Pfam" id="PF00217">
    <property type="entry name" value="ATP-gua_Ptrans"/>
    <property type="match status" value="1"/>
</dbReference>
<evidence type="ECO:0000256" key="1">
    <source>
        <dbReference type="ARBA" id="ARBA00022679"/>
    </source>
</evidence>
<dbReference type="InterPro" id="IPR014746">
    <property type="entry name" value="Gln_synth/guanido_kin_cat_dom"/>
</dbReference>
<keyword evidence="4" id="KW-0067">ATP-binding</keyword>
<proteinExistence type="predicted"/>
<sequence>MKDCIYCGISYSDWKDRGRIGCSNCISVIGDEYSTFIPRQSASDWEPPVGFPLREEWFQFNASPFPEKMKKIDAYSLPFSYRFRVARNPKRSIYPFRSKILPVVFLKEWFSSQNIQNPANLDFFSETQAVKNRSDNTKCVRISWNGGTLLMGDEDHLRWEYVTDSLYDLASVLDSPFLKAFWDSERFDYKDGIGFLTSCPTNAGEGDKLSIALPDLFTQTGALEGFRLPTDWGFYREDLQDRLIIFRKNFGLKRKNSFFNLVSYLALLVILGKEAGKASLPRNPF</sequence>
<dbReference type="InterPro" id="IPR022414">
    <property type="entry name" value="ATP-guanido_PTrfase_cat"/>
</dbReference>
<dbReference type="SUPFAM" id="SSF55931">
    <property type="entry name" value="Glutamine synthetase/guanido kinase"/>
    <property type="match status" value="1"/>
</dbReference>
<evidence type="ECO:0000256" key="3">
    <source>
        <dbReference type="ARBA" id="ARBA00022777"/>
    </source>
</evidence>
<protein>
    <recommendedName>
        <fullName evidence="5">Phosphagen kinase C-terminal domain-containing protein</fullName>
    </recommendedName>
</protein>
<dbReference type="GO" id="GO:0005524">
    <property type="term" value="F:ATP binding"/>
    <property type="evidence" value="ECO:0007669"/>
    <property type="project" value="UniProtKB-KW"/>
</dbReference>
<keyword evidence="1" id="KW-0808">Transferase</keyword>
<keyword evidence="3" id="KW-0418">Kinase</keyword>
<keyword evidence="2" id="KW-0547">Nucleotide-binding</keyword>
<keyword evidence="7" id="KW-1185">Reference proteome</keyword>
<dbReference type="Proteomes" id="UP000014540">
    <property type="component" value="Unassembled WGS sequence"/>
</dbReference>
<gene>
    <name evidence="6" type="ORF">LEP1GSC058_3619</name>
</gene>
<comment type="caution">
    <text evidence="6">The sequence shown here is derived from an EMBL/GenBank/DDBJ whole genome shotgun (WGS) entry which is preliminary data.</text>
</comment>
<evidence type="ECO:0000256" key="2">
    <source>
        <dbReference type="ARBA" id="ARBA00022741"/>
    </source>
</evidence>
<accession>S3URB9</accession>
<feature type="domain" description="Phosphagen kinase C-terminal" evidence="5">
    <location>
        <begin position="135"/>
        <end position="217"/>
    </location>
</feature>
<evidence type="ECO:0000259" key="5">
    <source>
        <dbReference type="Pfam" id="PF00217"/>
    </source>
</evidence>
<organism evidence="6 7">
    <name type="scientific">Leptospira fainei serovar Hurstbridge str. BUT 6</name>
    <dbReference type="NCBI Taxonomy" id="1193011"/>
    <lineage>
        <taxon>Bacteria</taxon>
        <taxon>Pseudomonadati</taxon>
        <taxon>Spirochaetota</taxon>
        <taxon>Spirochaetia</taxon>
        <taxon>Leptospirales</taxon>
        <taxon>Leptospiraceae</taxon>
        <taxon>Leptospira</taxon>
    </lineage>
</organism>
<reference evidence="6" key="1">
    <citation type="submission" date="2013-04" db="EMBL/GenBank/DDBJ databases">
        <authorList>
            <person name="Harkins D.M."/>
            <person name="Durkin A.S."/>
            <person name="Selengut J.D."/>
            <person name="Sanka R."/>
            <person name="DePew J."/>
            <person name="Purushe J."/>
            <person name="Ahmed A."/>
            <person name="van der Linden H."/>
            <person name="Goris M.G.A."/>
            <person name="Hartskeerl R.A."/>
            <person name="Vinetz J.M."/>
            <person name="Sutton G.G."/>
            <person name="Nelson W.C."/>
            <person name="Fouts D.E."/>
        </authorList>
    </citation>
    <scope>NUCLEOTIDE SEQUENCE [LARGE SCALE GENOMIC DNA]</scope>
    <source>
        <strain evidence="6">BUT 6</strain>
    </source>
</reference>